<sequence length="789" mass="84630">MKPHSPGSIPTQPAERRRRWWIPLLWLLAALGCGWIVATTPVTADLSVFVPRGDPVADLLLEQLRNGPTTRLIPIGLTGDSEAARATVSRRLAERLRDSGQFARVANGADALPEAELQALFEHRYPLSPTVTPERFTAEGLHAALEQRLRELQSPLAVLQKRWLPADPTGELLTLLRVWRSGVNEPAKRLGVWFSPDGARALLLAETHASGYDLAGQHAAVAAIRAGLAAAGAGTHVELAMSGPGVLATLAKDQIRAEAELRSTLAMAAMILLLIGVYRSPRTVWAGALPMLAALLAGAAAVDLLFGKMYMITLAFSMTLLGETLDYPTYLFSHRGAGETVEGTLRQLWPTLRLCAVTTLLGCLAMITPNFPGLSQLGVFTIAGIAAAVATARWLLPALLPPDWIPPRPGEVGAWADWLLEPRPKLALAFGAVGLLLLAVLIVRAPPLWENDIAALSPVPRALLRLDQELRAALGAPEVGRLIVITAPDAETALRHGERIAAWLDARQAEGALDGHDGPMRYLPSQQTQRQRLARLPTPEMLEANLAIATAGLPFRPGLFQPFLDAVAAARAAPPLRPEDLRGTLLGMRLDALLLAGERGWTALLPLSRVRDARALIADLPQATDSQAHYLDLRIETNRLVADFRDTALIRFGWGAALIVAVVWVGLRSWRRVAAALLPVLLALVVVVAALLALGERLSLFHLVSLLLVLGIGVDYGLFFSRPGTDPAARRRTLHALLVCCGSALTVFILLSTSTLPALHAIGLTVSLGVVASFVAALTLARPLLTRMS</sequence>
<evidence type="ECO:0000313" key="8">
    <source>
        <dbReference type="EMBL" id="NMQ18782.1"/>
    </source>
</evidence>
<dbReference type="SUPFAM" id="SSF82866">
    <property type="entry name" value="Multidrug efflux transporter AcrB transmembrane domain"/>
    <property type="match status" value="2"/>
</dbReference>
<feature type="transmembrane region" description="Helical" evidence="6">
    <location>
        <begin position="674"/>
        <end position="694"/>
    </location>
</feature>
<keyword evidence="2" id="KW-1003">Cell membrane</keyword>
<feature type="transmembrane region" description="Helical" evidence="6">
    <location>
        <begin position="733"/>
        <end position="752"/>
    </location>
</feature>
<reference evidence="8 9" key="1">
    <citation type="submission" date="2019-03" db="EMBL/GenBank/DDBJ databases">
        <title>Metabolic reconstructions from genomes of highly enriched 'Candidatus Accumulibacter' and 'Candidatus Competibacter' bioreactor populations.</title>
        <authorList>
            <person name="Annavajhala M.K."/>
            <person name="Welles L."/>
            <person name="Abbas B."/>
            <person name="Sorokin D."/>
            <person name="Park H."/>
            <person name="Van Loosdrecht M."/>
            <person name="Chandran K."/>
        </authorList>
    </citation>
    <scope>NUCLEOTIDE SEQUENCE [LARGE SCALE GENOMIC DNA]</scope>
    <source>
        <strain evidence="8 9">SBR_G</strain>
    </source>
</reference>
<organism evidence="8 9">
    <name type="scientific">Candidatus Competibacter phosphatis</name>
    <dbReference type="NCBI Taxonomy" id="221280"/>
    <lineage>
        <taxon>Bacteria</taxon>
        <taxon>Pseudomonadati</taxon>
        <taxon>Pseudomonadota</taxon>
        <taxon>Gammaproteobacteria</taxon>
        <taxon>Candidatus Competibacteraceae</taxon>
        <taxon>Candidatus Competibacter</taxon>
    </lineage>
</organism>
<protein>
    <recommendedName>
        <fullName evidence="7">Membrane transport protein MMPL domain-containing protein</fullName>
    </recommendedName>
</protein>
<feature type="transmembrane region" description="Helical" evidence="6">
    <location>
        <begin position="758"/>
        <end position="781"/>
    </location>
</feature>
<evidence type="ECO:0000256" key="2">
    <source>
        <dbReference type="ARBA" id="ARBA00022475"/>
    </source>
</evidence>
<feature type="transmembrane region" description="Helical" evidence="6">
    <location>
        <begin position="648"/>
        <end position="667"/>
    </location>
</feature>
<feature type="transmembrane region" description="Helical" evidence="6">
    <location>
        <begin position="20"/>
        <end position="38"/>
    </location>
</feature>
<evidence type="ECO:0000256" key="5">
    <source>
        <dbReference type="ARBA" id="ARBA00023136"/>
    </source>
</evidence>
<feature type="transmembrane region" description="Helical" evidence="6">
    <location>
        <begin position="377"/>
        <end position="396"/>
    </location>
</feature>
<accession>A0ABX1TJA7</accession>
<dbReference type="PANTHER" id="PTHR33406:SF13">
    <property type="entry name" value="MEMBRANE PROTEIN YDFJ"/>
    <property type="match status" value="1"/>
</dbReference>
<evidence type="ECO:0000256" key="1">
    <source>
        <dbReference type="ARBA" id="ARBA00004651"/>
    </source>
</evidence>
<evidence type="ECO:0000256" key="4">
    <source>
        <dbReference type="ARBA" id="ARBA00022989"/>
    </source>
</evidence>
<dbReference type="PANTHER" id="PTHR33406">
    <property type="entry name" value="MEMBRANE PROTEIN MJ1562-RELATED"/>
    <property type="match status" value="1"/>
</dbReference>
<feature type="transmembrane region" description="Helical" evidence="6">
    <location>
        <begin position="700"/>
        <end position="721"/>
    </location>
</feature>
<keyword evidence="4 6" id="KW-1133">Transmembrane helix</keyword>
<dbReference type="RefSeq" id="WP_169248040.1">
    <property type="nucleotide sequence ID" value="NZ_SPMZ01000016.1"/>
</dbReference>
<keyword evidence="3 6" id="KW-0812">Transmembrane</keyword>
<comment type="subcellular location">
    <subcellularLocation>
        <location evidence="1">Cell membrane</location>
        <topology evidence="1">Multi-pass membrane protein</topology>
    </subcellularLocation>
</comment>
<feature type="transmembrane region" description="Helical" evidence="6">
    <location>
        <begin position="261"/>
        <end position="278"/>
    </location>
</feature>
<name>A0ABX1TJA7_9GAMM</name>
<evidence type="ECO:0000256" key="3">
    <source>
        <dbReference type="ARBA" id="ARBA00022692"/>
    </source>
</evidence>
<dbReference type="InterPro" id="IPR050545">
    <property type="entry name" value="Mycobact_MmpL"/>
</dbReference>
<evidence type="ECO:0000259" key="7">
    <source>
        <dbReference type="Pfam" id="PF03176"/>
    </source>
</evidence>
<gene>
    <name evidence="8" type="ORF">E4P82_05925</name>
</gene>
<feature type="domain" description="Membrane transport protein MMPL" evidence="7">
    <location>
        <begin position="655"/>
        <end position="786"/>
    </location>
</feature>
<dbReference type="Proteomes" id="UP000760480">
    <property type="component" value="Unassembled WGS sequence"/>
</dbReference>
<dbReference type="Pfam" id="PF03176">
    <property type="entry name" value="MMPL"/>
    <property type="match status" value="1"/>
</dbReference>
<proteinExistence type="predicted"/>
<dbReference type="InterPro" id="IPR004869">
    <property type="entry name" value="MMPL_dom"/>
</dbReference>
<keyword evidence="9" id="KW-1185">Reference proteome</keyword>
<dbReference type="Gene3D" id="1.20.1640.10">
    <property type="entry name" value="Multidrug efflux transporter AcrB transmembrane domain"/>
    <property type="match status" value="2"/>
</dbReference>
<comment type="caution">
    <text evidence="8">The sequence shown here is derived from an EMBL/GenBank/DDBJ whole genome shotgun (WGS) entry which is preliminary data.</text>
</comment>
<evidence type="ECO:0000256" key="6">
    <source>
        <dbReference type="SAM" id="Phobius"/>
    </source>
</evidence>
<dbReference type="EMBL" id="SPMZ01000016">
    <property type="protein sequence ID" value="NMQ18782.1"/>
    <property type="molecule type" value="Genomic_DNA"/>
</dbReference>
<feature type="transmembrane region" description="Helical" evidence="6">
    <location>
        <begin position="426"/>
        <end position="449"/>
    </location>
</feature>
<keyword evidence="5 6" id="KW-0472">Membrane</keyword>
<evidence type="ECO:0000313" key="9">
    <source>
        <dbReference type="Proteomes" id="UP000760480"/>
    </source>
</evidence>
<dbReference type="PROSITE" id="PS51257">
    <property type="entry name" value="PROKAR_LIPOPROTEIN"/>
    <property type="match status" value="1"/>
</dbReference>
<feature type="transmembrane region" description="Helical" evidence="6">
    <location>
        <begin position="284"/>
        <end position="306"/>
    </location>
</feature>